<name>B0DB05_LACBS</name>
<dbReference type="GeneID" id="6076697"/>
<feature type="region of interest" description="Disordered" evidence="1">
    <location>
        <begin position="178"/>
        <end position="233"/>
    </location>
</feature>
<accession>B0DB05</accession>
<feature type="transmembrane region" description="Helical" evidence="2">
    <location>
        <begin position="63"/>
        <end position="89"/>
    </location>
</feature>
<keyword evidence="2" id="KW-0472">Membrane</keyword>
<gene>
    <name evidence="3" type="ORF">LACBIDRAFT_327417</name>
</gene>
<dbReference type="RefSeq" id="XP_001881190.1">
    <property type="nucleotide sequence ID" value="XM_001881155.1"/>
</dbReference>
<feature type="compositionally biased region" description="Polar residues" evidence="1">
    <location>
        <begin position="380"/>
        <end position="393"/>
    </location>
</feature>
<proteinExistence type="predicted"/>
<feature type="compositionally biased region" description="Low complexity" evidence="1">
    <location>
        <begin position="351"/>
        <end position="361"/>
    </location>
</feature>
<feature type="compositionally biased region" description="Polar residues" evidence="1">
    <location>
        <begin position="178"/>
        <end position="190"/>
    </location>
</feature>
<feature type="region of interest" description="Disordered" evidence="1">
    <location>
        <begin position="544"/>
        <end position="599"/>
    </location>
</feature>
<feature type="region of interest" description="Disordered" evidence="1">
    <location>
        <begin position="307"/>
        <end position="398"/>
    </location>
</feature>
<dbReference type="Proteomes" id="UP000001194">
    <property type="component" value="Unassembled WGS sequence"/>
</dbReference>
<dbReference type="AlphaFoldDB" id="B0DB05"/>
<dbReference type="KEGG" id="lbc:LACBIDRAFT_327417"/>
<dbReference type="InParanoid" id="B0DB05"/>
<evidence type="ECO:0000313" key="4">
    <source>
        <dbReference type="Proteomes" id="UP000001194"/>
    </source>
</evidence>
<dbReference type="EMBL" id="DS547102">
    <property type="protein sequence ID" value="EDR08120.1"/>
    <property type="molecule type" value="Genomic_DNA"/>
</dbReference>
<feature type="compositionally biased region" description="Low complexity" evidence="1">
    <location>
        <begin position="575"/>
        <end position="599"/>
    </location>
</feature>
<reference evidence="3 4" key="1">
    <citation type="journal article" date="2008" name="Nature">
        <title>The genome of Laccaria bicolor provides insights into mycorrhizal symbiosis.</title>
        <authorList>
            <person name="Martin F."/>
            <person name="Aerts A."/>
            <person name="Ahren D."/>
            <person name="Brun A."/>
            <person name="Danchin E.G.J."/>
            <person name="Duchaussoy F."/>
            <person name="Gibon J."/>
            <person name="Kohler A."/>
            <person name="Lindquist E."/>
            <person name="Pereda V."/>
            <person name="Salamov A."/>
            <person name="Shapiro H.J."/>
            <person name="Wuyts J."/>
            <person name="Blaudez D."/>
            <person name="Buee M."/>
            <person name="Brokstein P."/>
            <person name="Canbaeck B."/>
            <person name="Cohen D."/>
            <person name="Courty P.E."/>
            <person name="Coutinho P.M."/>
            <person name="Delaruelle C."/>
            <person name="Detter J.C."/>
            <person name="Deveau A."/>
            <person name="DiFazio S."/>
            <person name="Duplessis S."/>
            <person name="Fraissinet-Tachet L."/>
            <person name="Lucic E."/>
            <person name="Frey-Klett P."/>
            <person name="Fourrey C."/>
            <person name="Feussner I."/>
            <person name="Gay G."/>
            <person name="Grimwood J."/>
            <person name="Hoegger P.J."/>
            <person name="Jain P."/>
            <person name="Kilaru S."/>
            <person name="Labbe J."/>
            <person name="Lin Y.C."/>
            <person name="Legue V."/>
            <person name="Le Tacon F."/>
            <person name="Marmeisse R."/>
            <person name="Melayah D."/>
            <person name="Montanini B."/>
            <person name="Muratet M."/>
            <person name="Nehls U."/>
            <person name="Niculita-Hirzel H."/>
            <person name="Oudot-Le Secq M.P."/>
            <person name="Peter M."/>
            <person name="Quesneville H."/>
            <person name="Rajashekar B."/>
            <person name="Reich M."/>
            <person name="Rouhier N."/>
            <person name="Schmutz J."/>
            <person name="Yin T."/>
            <person name="Chalot M."/>
            <person name="Henrissat B."/>
            <person name="Kuees U."/>
            <person name="Lucas S."/>
            <person name="Van de Peer Y."/>
            <person name="Podila G.K."/>
            <person name="Polle A."/>
            <person name="Pukkila P.J."/>
            <person name="Richardson P.M."/>
            <person name="Rouze P."/>
            <person name="Sanders I.R."/>
            <person name="Stajich J.E."/>
            <person name="Tunlid A."/>
            <person name="Tuskan G."/>
            <person name="Grigoriev I.V."/>
        </authorList>
    </citation>
    <scope>NUCLEOTIDE SEQUENCE [LARGE SCALE GENOMIC DNA]</scope>
    <source>
        <strain evidence="4">S238N-H82 / ATCC MYA-4686</strain>
    </source>
</reference>
<keyword evidence="2" id="KW-0812">Transmembrane</keyword>
<feature type="compositionally biased region" description="Acidic residues" evidence="1">
    <location>
        <begin position="553"/>
        <end position="567"/>
    </location>
</feature>
<sequence length="624" mass="68690">MAPARYSLAQRRLAVLTSAPRSPDAHYPHTPPIVLPSTASQTPRMWYQSCLATYLIPRRRRSVCAILLGLISTSVLHQLITTLSFPHLFTSNKHLLKHPSTLVHITLTYISIYFSNMNRRLRSMTISTKENVPDLAPFKRGQRASVHASSASGFQVAEPVAPFTQEMAEPVAPFTQANDTGNQEVGQTQVKYGPPKKKTAIRAPANDAAMGKTQVQSGPPKKTVAAPKEAQRRPSAAVEVQRHPSNAQVFDGVHIQARLQPSGILANEVAVRPNAANEARVQTSRNVATQAAVRPVNNLVSDAVRSDVVGPGPVPHKSKPAPVLRTYGSTRKSSSAQPTASAAITTNAGNSNSTLSDLTSTRSDDDDITLPDQPEGANEFANSYSSFNPNDIPSTGKKLTSIRDEDFHPRSFSMHDLGPDEIQAMREACESKDVAYCFSYADKTTRYYHGHELTEGCQSAADWFTTYFDDETKKWHPIPQGFSAPHWPEDYVDVINILREEDELHVNSYLIEAAMALDKTRNSGEDVFEILSLEDDLSWDDKNHMRKERGEEVTDTEDEDDEMEEEMEDRRSNPHSRSASVARSAHSTSSASSSPPATSAAEILAELGMTLPVMSPYEFTKKQP</sequence>
<protein>
    <submittedName>
        <fullName evidence="3">Predicted protein</fullName>
    </submittedName>
</protein>
<evidence type="ECO:0000256" key="2">
    <source>
        <dbReference type="SAM" id="Phobius"/>
    </source>
</evidence>
<feature type="compositionally biased region" description="Polar residues" evidence="1">
    <location>
        <begin position="327"/>
        <end position="350"/>
    </location>
</feature>
<keyword evidence="2" id="KW-1133">Transmembrane helix</keyword>
<evidence type="ECO:0000313" key="3">
    <source>
        <dbReference type="EMBL" id="EDR08120.1"/>
    </source>
</evidence>
<dbReference type="HOGENOM" id="CLU_438088_0_0_1"/>
<evidence type="ECO:0000256" key="1">
    <source>
        <dbReference type="SAM" id="MobiDB-lite"/>
    </source>
</evidence>
<keyword evidence="4" id="KW-1185">Reference proteome</keyword>
<organism evidence="4">
    <name type="scientific">Laccaria bicolor (strain S238N-H82 / ATCC MYA-4686)</name>
    <name type="common">Bicoloured deceiver</name>
    <name type="synonym">Laccaria laccata var. bicolor</name>
    <dbReference type="NCBI Taxonomy" id="486041"/>
    <lineage>
        <taxon>Eukaryota</taxon>
        <taxon>Fungi</taxon>
        <taxon>Dikarya</taxon>
        <taxon>Basidiomycota</taxon>
        <taxon>Agaricomycotina</taxon>
        <taxon>Agaricomycetes</taxon>
        <taxon>Agaricomycetidae</taxon>
        <taxon>Agaricales</taxon>
        <taxon>Agaricineae</taxon>
        <taxon>Hydnangiaceae</taxon>
        <taxon>Laccaria</taxon>
    </lineage>
</organism>